<dbReference type="InterPro" id="IPR011990">
    <property type="entry name" value="TPR-like_helical_dom_sf"/>
</dbReference>
<dbReference type="Gene3D" id="3.40.50.300">
    <property type="entry name" value="P-loop containing nucleotide triphosphate hydrolases"/>
    <property type="match status" value="1"/>
</dbReference>
<protein>
    <submittedName>
        <fullName evidence="8">Transcriptional regulator</fullName>
    </submittedName>
</protein>
<evidence type="ECO:0000256" key="1">
    <source>
        <dbReference type="ARBA" id="ARBA00005820"/>
    </source>
</evidence>
<feature type="domain" description="OmpR/PhoB-type" evidence="7">
    <location>
        <begin position="1"/>
        <end position="98"/>
    </location>
</feature>
<comment type="similarity">
    <text evidence="1">Belongs to the AfsR/DnrI/RedD regulatory family.</text>
</comment>
<dbReference type="SMART" id="SM01043">
    <property type="entry name" value="BTAD"/>
    <property type="match status" value="1"/>
</dbReference>
<evidence type="ECO:0000256" key="5">
    <source>
        <dbReference type="PROSITE-ProRule" id="PRU01091"/>
    </source>
</evidence>
<sequence>MRFRVLGPVEVLDADGGLVQLGGQKQRALLGLLIASGGRVVPVSRLVDELWGEDPPPKVLVSVQSYVANLRRVLEPDRAARAPARVIVTRPPGYSLAAAELDVVEFEELVSAGREALATDPGRAGELLRAAAGLWRGDPYADLTAVAPALAAEAARLVELSLLATEDRFRADLASGHHERVVGEIEQLAAAHPLRESAWGLLAVALYRSQRQGAALDALRRARRILSDQLGVDPGPELRRLEKAILDQERTLDASPRAVRTAAPAPGTATSQPGGGDHLVGREEPLTRLAGLLVEAAAGRGNVVLITGEPGIGKTGLARALTATAAAMGLNTGWGRCEGTAGAPAFWPWSQALADLDPTTDTEKVRTPLAALIPDPAAEVPDANTAVFRLAEATAALLRAAGPTLLVLDDLQRADGDTLRLVGRLGLMVTGLPVLLVLTSRDAEADITPEVAEVLAELARAELVRISLRGLDETGIRTYARLHHDIEIPETVAAALARRTNGNPFFVGELIRLLADQRQLTETGAAELRVPDGVRDVVRRRIAQLPDEVGRLLEAAAAHGATFDPDLVEEASGLTAAEAVTATEAALLAGLIVADGPDLRFTHALVREAVYVRLPLGRRRELHAAIAGLLEQRTGRIGLAELAHHYGEAGPDHARAAWTFAVRASELAARQFAPAEAARLQDLALTSVSRDRTASATDRYGVLLGLARARKRAGQEIQAWAAAREAAEVALEAGDVVAAATAAVAVTTDAIWSWREYLVVDFTGVALFERLLRELPPGHEVVRARLLAALAAEIYYQPDTVERAVALSTEAESLVRRYGSPEDLARILELRHLAYERPGLLGERLSAARELLDLAEAADDPVAVSRALVFRGRDQLEQGEVAAGLRDYQRARGLAETYSLAPVLVTLVWADAVVAVGRGRFDDAERAIETAAEFHAGTTLAGAASLPVALAATLGLARGTLAAIEPTLAEAAAFSGLAVLREWHALALVSAGRIEEAAAALGPWHQQPDVPPDYLWLTHLAIRAELWSALGSAEAARELYAQLAPYEDRVVIGGTGITIAGFAGHHVGLLARTVGELDLAVDHLQTALGRNESAELWPFAAATARELATTLWQRDRPGDRQTAAAVEARGSGWISGGSGRPAVLRDESTSGGE</sequence>
<feature type="DNA-binding region" description="OmpR/PhoB-type" evidence="5">
    <location>
        <begin position="1"/>
        <end position="98"/>
    </location>
</feature>
<dbReference type="InterPro" id="IPR005158">
    <property type="entry name" value="BTAD"/>
</dbReference>
<reference evidence="8 9" key="1">
    <citation type="journal article" date="2015" name="Stand. Genomic Sci.">
        <title>Genomic Encyclopedia of Bacterial and Archaeal Type Strains, Phase III: the genomes of soil and plant-associated and newly described type strains.</title>
        <authorList>
            <person name="Whitman W.B."/>
            <person name="Woyke T."/>
            <person name="Klenk H.P."/>
            <person name="Zhou Y."/>
            <person name="Lilburn T.G."/>
            <person name="Beck B.J."/>
            <person name="De Vos P."/>
            <person name="Vandamme P."/>
            <person name="Eisen J.A."/>
            <person name="Garrity G."/>
            <person name="Hugenholtz P."/>
            <person name="Kyrpides N.C."/>
        </authorList>
    </citation>
    <scope>NUCLEOTIDE SEQUENCE [LARGE SCALE GENOMIC DNA]</scope>
    <source>
        <strain evidence="8 9">VKM Ac-2538</strain>
    </source>
</reference>
<dbReference type="InterPro" id="IPR051677">
    <property type="entry name" value="AfsR-DnrI-RedD_regulator"/>
</dbReference>
<dbReference type="PANTHER" id="PTHR35807">
    <property type="entry name" value="TRANSCRIPTIONAL REGULATOR REDD-RELATED"/>
    <property type="match status" value="1"/>
</dbReference>
<dbReference type="PROSITE" id="PS51755">
    <property type="entry name" value="OMPR_PHOB"/>
    <property type="match status" value="1"/>
</dbReference>
<evidence type="ECO:0000259" key="7">
    <source>
        <dbReference type="PROSITE" id="PS51755"/>
    </source>
</evidence>
<dbReference type="SMART" id="SM00862">
    <property type="entry name" value="Trans_reg_C"/>
    <property type="match status" value="1"/>
</dbReference>
<keyword evidence="9" id="KW-1185">Reference proteome</keyword>
<evidence type="ECO:0000313" key="9">
    <source>
        <dbReference type="Proteomes" id="UP000295818"/>
    </source>
</evidence>
<dbReference type="CDD" id="cd15831">
    <property type="entry name" value="BTAD"/>
    <property type="match status" value="1"/>
</dbReference>
<proteinExistence type="inferred from homology"/>
<dbReference type="InterPro" id="IPR041664">
    <property type="entry name" value="AAA_16"/>
</dbReference>
<dbReference type="Pfam" id="PF13191">
    <property type="entry name" value="AAA_16"/>
    <property type="match status" value="1"/>
</dbReference>
<evidence type="ECO:0000256" key="3">
    <source>
        <dbReference type="ARBA" id="ARBA00023125"/>
    </source>
</evidence>
<dbReference type="Gene3D" id="1.10.10.10">
    <property type="entry name" value="Winged helix-like DNA-binding domain superfamily/Winged helix DNA-binding domain"/>
    <property type="match status" value="1"/>
</dbReference>
<dbReference type="InterPro" id="IPR001867">
    <property type="entry name" value="OmpR/PhoB-type_DNA-bd"/>
</dbReference>
<evidence type="ECO:0000256" key="2">
    <source>
        <dbReference type="ARBA" id="ARBA00023015"/>
    </source>
</evidence>
<dbReference type="SUPFAM" id="SSF48452">
    <property type="entry name" value="TPR-like"/>
    <property type="match status" value="2"/>
</dbReference>
<keyword evidence="3 5" id="KW-0238">DNA-binding</keyword>
<dbReference type="InterPro" id="IPR027417">
    <property type="entry name" value="P-loop_NTPase"/>
</dbReference>
<dbReference type="InterPro" id="IPR016032">
    <property type="entry name" value="Sig_transdc_resp-reg_C-effctor"/>
</dbReference>
<gene>
    <name evidence="8" type="ORF">EV644_12832</name>
</gene>
<evidence type="ECO:0000313" key="8">
    <source>
        <dbReference type="EMBL" id="TCO11912.1"/>
    </source>
</evidence>
<dbReference type="Proteomes" id="UP000295818">
    <property type="component" value="Unassembled WGS sequence"/>
</dbReference>
<dbReference type="Pfam" id="PF03704">
    <property type="entry name" value="BTAD"/>
    <property type="match status" value="1"/>
</dbReference>
<organism evidence="8 9">
    <name type="scientific">Kribbella orskensis</name>
    <dbReference type="NCBI Taxonomy" id="2512216"/>
    <lineage>
        <taxon>Bacteria</taxon>
        <taxon>Bacillati</taxon>
        <taxon>Actinomycetota</taxon>
        <taxon>Actinomycetes</taxon>
        <taxon>Propionibacteriales</taxon>
        <taxon>Kribbellaceae</taxon>
        <taxon>Kribbella</taxon>
    </lineage>
</organism>
<feature type="region of interest" description="Disordered" evidence="6">
    <location>
        <begin position="1118"/>
        <end position="1153"/>
    </location>
</feature>
<name>A0ABY2B8N9_9ACTN</name>
<comment type="caution">
    <text evidence="8">The sequence shown here is derived from an EMBL/GenBank/DDBJ whole genome shotgun (WGS) entry which is preliminary data.</text>
</comment>
<dbReference type="SUPFAM" id="SSF46894">
    <property type="entry name" value="C-terminal effector domain of the bipartite response regulators"/>
    <property type="match status" value="1"/>
</dbReference>
<dbReference type="Pfam" id="PF00486">
    <property type="entry name" value="Trans_reg_C"/>
    <property type="match status" value="1"/>
</dbReference>
<feature type="region of interest" description="Disordered" evidence="6">
    <location>
        <begin position="253"/>
        <end position="281"/>
    </location>
</feature>
<accession>A0ABY2B8N9</accession>
<dbReference type="InterPro" id="IPR036388">
    <property type="entry name" value="WH-like_DNA-bd_sf"/>
</dbReference>
<keyword evidence="2" id="KW-0805">Transcription regulation</keyword>
<dbReference type="EMBL" id="SLWM01000028">
    <property type="protein sequence ID" value="TCO11912.1"/>
    <property type="molecule type" value="Genomic_DNA"/>
</dbReference>
<dbReference type="SUPFAM" id="SSF52540">
    <property type="entry name" value="P-loop containing nucleoside triphosphate hydrolases"/>
    <property type="match status" value="1"/>
</dbReference>
<dbReference type="PANTHER" id="PTHR35807:SF1">
    <property type="entry name" value="TRANSCRIPTIONAL REGULATOR REDD"/>
    <property type="match status" value="1"/>
</dbReference>
<evidence type="ECO:0000256" key="4">
    <source>
        <dbReference type="ARBA" id="ARBA00023163"/>
    </source>
</evidence>
<evidence type="ECO:0000256" key="6">
    <source>
        <dbReference type="SAM" id="MobiDB-lite"/>
    </source>
</evidence>
<keyword evidence="4" id="KW-0804">Transcription</keyword>
<dbReference type="Gene3D" id="1.25.40.10">
    <property type="entry name" value="Tetratricopeptide repeat domain"/>
    <property type="match status" value="2"/>
</dbReference>
<feature type="compositionally biased region" description="Basic and acidic residues" evidence="6">
    <location>
        <begin position="1143"/>
        <end position="1153"/>
    </location>
</feature>